<dbReference type="AlphaFoldDB" id="A0A1C4UQJ1"/>
<dbReference type="EMBL" id="LT607412">
    <property type="protein sequence ID" value="SCE73938.1"/>
    <property type="molecule type" value="Genomic_DNA"/>
</dbReference>
<dbReference type="RefSeq" id="WP_172898984.1">
    <property type="nucleotide sequence ID" value="NZ_LT607412.1"/>
</dbReference>
<evidence type="ECO:0000313" key="2">
    <source>
        <dbReference type="Proteomes" id="UP000198243"/>
    </source>
</evidence>
<dbReference type="Proteomes" id="UP000198243">
    <property type="component" value="Chromosome I"/>
</dbReference>
<organism evidence="1 2">
    <name type="scientific">Micromonospora coriariae</name>
    <dbReference type="NCBI Taxonomy" id="285665"/>
    <lineage>
        <taxon>Bacteria</taxon>
        <taxon>Bacillati</taxon>
        <taxon>Actinomycetota</taxon>
        <taxon>Actinomycetes</taxon>
        <taxon>Micromonosporales</taxon>
        <taxon>Micromonosporaceae</taxon>
        <taxon>Micromonospora</taxon>
    </lineage>
</organism>
<accession>A0A1C4UQJ1</accession>
<reference evidence="2" key="1">
    <citation type="submission" date="2016-06" db="EMBL/GenBank/DDBJ databases">
        <authorList>
            <person name="Varghese N."/>
            <person name="Submissions Spin"/>
        </authorList>
    </citation>
    <scope>NUCLEOTIDE SEQUENCE [LARGE SCALE GENOMIC DNA]</scope>
    <source>
        <strain evidence="2">DSM 44875</strain>
    </source>
</reference>
<sequence length="45" mass="4814">MSSVIELGAAVLPPVPAVLTAATPAPPVLRCRRLDGSTALWRFRR</sequence>
<evidence type="ECO:0000313" key="1">
    <source>
        <dbReference type="EMBL" id="SCE73938.1"/>
    </source>
</evidence>
<proteinExistence type="predicted"/>
<gene>
    <name evidence="1" type="ORF">GA0070607_0987</name>
</gene>
<name>A0A1C4UQJ1_9ACTN</name>
<protein>
    <submittedName>
        <fullName evidence="1">Uncharacterized protein</fullName>
    </submittedName>
</protein>
<keyword evidence="2" id="KW-1185">Reference proteome</keyword>